<dbReference type="RefSeq" id="WP_183573135.1">
    <property type="nucleotide sequence ID" value="NZ_JACHOP010000028.1"/>
</dbReference>
<gene>
    <name evidence="3" type="ORF">HNR00_004496</name>
</gene>
<reference evidence="3 4" key="1">
    <citation type="submission" date="2020-08" db="EMBL/GenBank/DDBJ databases">
        <title>Genomic Encyclopedia of Type Strains, Phase IV (KMG-IV): sequencing the most valuable type-strain genomes for metagenomic binning, comparative biology and taxonomic classification.</title>
        <authorList>
            <person name="Goeker M."/>
        </authorList>
    </citation>
    <scope>NUCLEOTIDE SEQUENCE [LARGE SCALE GENOMIC DNA]</scope>
    <source>
        <strain evidence="3 4">DSM 2163</strain>
    </source>
</reference>
<dbReference type="EMBL" id="JACHOP010000028">
    <property type="protein sequence ID" value="MBB5759762.1"/>
    <property type="molecule type" value="Genomic_DNA"/>
</dbReference>
<feature type="chain" id="PRO_5032503225" evidence="2">
    <location>
        <begin position="24"/>
        <end position="87"/>
    </location>
</feature>
<name>A0A840ZNH2_9HYPH</name>
<feature type="signal peptide" evidence="2">
    <location>
        <begin position="1"/>
        <end position="23"/>
    </location>
</feature>
<comment type="caution">
    <text evidence="3">The sequence shown here is derived from an EMBL/GenBank/DDBJ whole genome shotgun (WGS) entry which is preliminary data.</text>
</comment>
<feature type="region of interest" description="Disordered" evidence="1">
    <location>
        <begin position="30"/>
        <end position="72"/>
    </location>
</feature>
<evidence type="ECO:0000313" key="4">
    <source>
        <dbReference type="Proteomes" id="UP000583454"/>
    </source>
</evidence>
<evidence type="ECO:0000256" key="2">
    <source>
        <dbReference type="SAM" id="SignalP"/>
    </source>
</evidence>
<dbReference type="Proteomes" id="UP000583454">
    <property type="component" value="Unassembled WGS sequence"/>
</dbReference>
<keyword evidence="2" id="KW-0732">Signal</keyword>
<accession>A0A840ZNH2</accession>
<organism evidence="3 4">
    <name type="scientific">Methylorubrum rhodinum</name>
    <dbReference type="NCBI Taxonomy" id="29428"/>
    <lineage>
        <taxon>Bacteria</taxon>
        <taxon>Pseudomonadati</taxon>
        <taxon>Pseudomonadota</taxon>
        <taxon>Alphaproteobacteria</taxon>
        <taxon>Hyphomicrobiales</taxon>
        <taxon>Methylobacteriaceae</taxon>
        <taxon>Methylorubrum</taxon>
    </lineage>
</organism>
<evidence type="ECO:0000256" key="1">
    <source>
        <dbReference type="SAM" id="MobiDB-lite"/>
    </source>
</evidence>
<evidence type="ECO:0000313" key="3">
    <source>
        <dbReference type="EMBL" id="MBB5759762.1"/>
    </source>
</evidence>
<proteinExistence type="predicted"/>
<protein>
    <submittedName>
        <fullName evidence="3">Uncharacterized protein</fullName>
    </submittedName>
</protein>
<dbReference type="AlphaFoldDB" id="A0A840ZNH2"/>
<keyword evidence="4" id="KW-1185">Reference proteome</keyword>
<sequence length="87" mass="9085">MAARGVILIVVLASVLAAGDAAAQGMMLTEPRAPAPQPEPAEAPARRPWAMSAHQAVPRPDGRLPNQATGPKRERVVRDICIGCNAP</sequence>